<gene>
    <name evidence="1" type="ORF">APLA_LOCUS13523</name>
</gene>
<dbReference type="EMBL" id="CADEBC010000555">
    <property type="protein sequence ID" value="CAB3252423.1"/>
    <property type="molecule type" value="Genomic_DNA"/>
</dbReference>
<evidence type="ECO:0000313" key="2">
    <source>
        <dbReference type="Proteomes" id="UP000494106"/>
    </source>
</evidence>
<dbReference type="AlphaFoldDB" id="A0A8S1B367"/>
<evidence type="ECO:0000313" key="1">
    <source>
        <dbReference type="EMBL" id="CAB3252423.1"/>
    </source>
</evidence>
<organism evidence="1 2">
    <name type="scientific">Arctia plantaginis</name>
    <name type="common">Wood tiger moth</name>
    <name type="synonym">Phalaena plantaginis</name>
    <dbReference type="NCBI Taxonomy" id="874455"/>
    <lineage>
        <taxon>Eukaryota</taxon>
        <taxon>Metazoa</taxon>
        <taxon>Ecdysozoa</taxon>
        <taxon>Arthropoda</taxon>
        <taxon>Hexapoda</taxon>
        <taxon>Insecta</taxon>
        <taxon>Pterygota</taxon>
        <taxon>Neoptera</taxon>
        <taxon>Endopterygota</taxon>
        <taxon>Lepidoptera</taxon>
        <taxon>Glossata</taxon>
        <taxon>Ditrysia</taxon>
        <taxon>Noctuoidea</taxon>
        <taxon>Erebidae</taxon>
        <taxon>Arctiinae</taxon>
        <taxon>Arctia</taxon>
    </lineage>
</organism>
<dbReference type="OrthoDB" id="8044645at2759"/>
<proteinExistence type="predicted"/>
<reference evidence="1 2" key="1">
    <citation type="submission" date="2020-04" db="EMBL/GenBank/DDBJ databases">
        <authorList>
            <person name="Wallbank WR R."/>
            <person name="Pardo Diaz C."/>
            <person name="Kozak K."/>
            <person name="Martin S."/>
            <person name="Jiggins C."/>
            <person name="Moest M."/>
            <person name="Warren A I."/>
            <person name="Byers J.R.P. K."/>
            <person name="Montejo-Kovacevich G."/>
            <person name="Yen C E."/>
        </authorList>
    </citation>
    <scope>NUCLEOTIDE SEQUENCE [LARGE SCALE GENOMIC DNA]</scope>
</reference>
<name>A0A8S1B367_ARCPL</name>
<accession>A0A8S1B367</accession>
<dbReference type="Proteomes" id="UP000494106">
    <property type="component" value="Unassembled WGS sequence"/>
</dbReference>
<sequence>MTDGYKTLHASIKIAVISYSAAIARNARAALSDIATTATDLVTVAANSMAQYDAFKQSLDHISRSWNNTANSMTNYMSEVDKKLLVLNHLTSSLKSTRGPPSTDSRYSPDPIVGASLVLVSGSIYKSTMGTLNFATDESIGFSRGRQLYQRGRVTNMRRTKGAVEMSSLQDEIRKKMFVGTNEEDALARLSEQQTLKAITLSITTRGIGLGICHLTFISISYHENIRVPSIYAMYRVFLGLLEAKLEAIKSDLPVIPRVTDHIKHPGVTSDMLRVAQSVTIVPEPIRRIINAIGYLKYEDKVYVPAVAADPVDRHNIVTPRPENVLLSTLRRTVEFLANAESSAGVRRRFHENCAIPGAIWVNDILQNPDEIMPRGYNMYEDFRRESMLIAPFLVSLQKHVPKLVANTEPIDPSGLLIPKLSNLENNEIEHSKSDSDDCTENNVNVYVSSDPSLWKVDEDVISYCIRKGSSFCRNQDLDFKKSVRTYKESNGQW</sequence>
<protein>
    <submittedName>
        <fullName evidence="1">Uncharacterized protein</fullName>
    </submittedName>
</protein>
<keyword evidence="2" id="KW-1185">Reference proteome</keyword>
<comment type="caution">
    <text evidence="1">The sequence shown here is derived from an EMBL/GenBank/DDBJ whole genome shotgun (WGS) entry which is preliminary data.</text>
</comment>